<protein>
    <recommendedName>
        <fullName evidence="2">Structural maintenance of chromosomes protein 5</fullName>
    </recommendedName>
</protein>
<dbReference type="PANTHER" id="PTHR45916">
    <property type="entry name" value="STRUCTURAL MAINTENANCE OF CHROMOSOMES PROTEIN 5"/>
    <property type="match status" value="1"/>
</dbReference>
<sequence length="181" mass="20365">MERMGYAGEVSLIETEEDFENYGMAIKVKFRDEQRLQQLTAQQQSGGERAVSTALYLLALQSLTAAPFRCVDEINQVCFVLSSLGYLIMGHMATLRVITNFQRSQNKIGDNREAQNFLSLHCSYKLNIFIFVLCCFLVRCSTASLSNLVSLSCNYMEEVLDTDRKGNLLPIRSIALVQGVL</sequence>
<evidence type="ECO:0000256" key="3">
    <source>
        <dbReference type="ARBA" id="ARBA00023054"/>
    </source>
</evidence>
<dbReference type="GO" id="GO:0005634">
    <property type="term" value="C:nucleus"/>
    <property type="evidence" value="ECO:0007669"/>
    <property type="project" value="TreeGrafter"/>
</dbReference>
<keyword evidence="3" id="KW-0175">Coiled coil</keyword>
<accession>A0A5B7JT00</accession>
<keyword evidence="5" id="KW-1185">Reference proteome</keyword>
<dbReference type="Gene3D" id="3.40.50.300">
    <property type="entry name" value="P-loop containing nucleotide triphosphate hydrolases"/>
    <property type="match status" value="1"/>
</dbReference>
<proteinExistence type="inferred from homology"/>
<name>A0A5B7JT00_PORTR</name>
<dbReference type="AlphaFoldDB" id="A0A5B7JT00"/>
<comment type="similarity">
    <text evidence="1">Belongs to the SMC family. SMC5 subfamily.</text>
</comment>
<reference evidence="4 5" key="1">
    <citation type="submission" date="2019-05" db="EMBL/GenBank/DDBJ databases">
        <title>Another draft genome of Portunus trituberculatus and its Hox gene families provides insights of decapod evolution.</title>
        <authorList>
            <person name="Jeong J.-H."/>
            <person name="Song I."/>
            <person name="Kim S."/>
            <person name="Choi T."/>
            <person name="Kim D."/>
            <person name="Ryu S."/>
            <person name="Kim W."/>
        </authorList>
    </citation>
    <scope>NUCLEOTIDE SEQUENCE [LARGE SCALE GENOMIC DNA]</scope>
    <source>
        <tissue evidence="4">Muscle</tissue>
    </source>
</reference>
<evidence type="ECO:0000313" key="4">
    <source>
        <dbReference type="EMBL" id="MPC95444.1"/>
    </source>
</evidence>
<gene>
    <name evidence="4" type="primary">SMC5_2</name>
    <name evidence="4" type="ORF">E2C01_090656</name>
</gene>
<organism evidence="4 5">
    <name type="scientific">Portunus trituberculatus</name>
    <name type="common">Swimming crab</name>
    <name type="synonym">Neptunus trituberculatus</name>
    <dbReference type="NCBI Taxonomy" id="210409"/>
    <lineage>
        <taxon>Eukaryota</taxon>
        <taxon>Metazoa</taxon>
        <taxon>Ecdysozoa</taxon>
        <taxon>Arthropoda</taxon>
        <taxon>Crustacea</taxon>
        <taxon>Multicrustacea</taxon>
        <taxon>Malacostraca</taxon>
        <taxon>Eumalacostraca</taxon>
        <taxon>Eucarida</taxon>
        <taxon>Decapoda</taxon>
        <taxon>Pleocyemata</taxon>
        <taxon>Brachyura</taxon>
        <taxon>Eubrachyura</taxon>
        <taxon>Portunoidea</taxon>
        <taxon>Portunidae</taxon>
        <taxon>Portuninae</taxon>
        <taxon>Portunus</taxon>
    </lineage>
</organism>
<evidence type="ECO:0000256" key="2">
    <source>
        <dbReference type="ARBA" id="ARBA00018687"/>
    </source>
</evidence>
<dbReference type="OrthoDB" id="10254973at2759"/>
<dbReference type="Proteomes" id="UP000324222">
    <property type="component" value="Unassembled WGS sequence"/>
</dbReference>
<dbReference type="GO" id="GO:0003697">
    <property type="term" value="F:single-stranded DNA binding"/>
    <property type="evidence" value="ECO:0007669"/>
    <property type="project" value="TreeGrafter"/>
</dbReference>
<evidence type="ECO:0000313" key="5">
    <source>
        <dbReference type="Proteomes" id="UP000324222"/>
    </source>
</evidence>
<dbReference type="EMBL" id="VSRR010102253">
    <property type="protein sequence ID" value="MPC95444.1"/>
    <property type="molecule type" value="Genomic_DNA"/>
</dbReference>
<dbReference type="PANTHER" id="PTHR45916:SF1">
    <property type="entry name" value="STRUCTURAL MAINTENANCE OF CHROMOSOMES PROTEIN 5"/>
    <property type="match status" value="1"/>
</dbReference>
<evidence type="ECO:0000256" key="1">
    <source>
        <dbReference type="ARBA" id="ARBA00010171"/>
    </source>
</evidence>
<comment type="caution">
    <text evidence="4">The sequence shown here is derived from an EMBL/GenBank/DDBJ whole genome shotgun (WGS) entry which is preliminary data.</text>
</comment>
<dbReference type="InterPro" id="IPR027417">
    <property type="entry name" value="P-loop_NTPase"/>
</dbReference>
<dbReference type="GO" id="GO:0000724">
    <property type="term" value="P:double-strand break repair via homologous recombination"/>
    <property type="evidence" value="ECO:0007669"/>
    <property type="project" value="TreeGrafter"/>
</dbReference>
<dbReference type="GO" id="GO:0030915">
    <property type="term" value="C:Smc5-Smc6 complex"/>
    <property type="evidence" value="ECO:0007669"/>
    <property type="project" value="TreeGrafter"/>
</dbReference>